<comment type="caution">
    <text evidence="2">The sequence shown here is derived from an EMBL/GenBank/DDBJ whole genome shotgun (WGS) entry which is preliminary data.</text>
</comment>
<keyword evidence="3" id="KW-1185">Reference proteome</keyword>
<name>A0A8H4QDY9_9HYPO</name>
<sequence>MESPDRESRRRSEAELDDVAAVPPARSRPDLQPQTNLTIVGPYHRRLTGYSFRTRARLPQRAARLTASAHGPDPSANPETMSCLALALAARSLCIADLWKLLLAERQSLVASLPSSQLSVQRHYDHLFPARRSSYTDSCQAVDSYSR</sequence>
<gene>
    <name evidence="2" type="ORF">GQ602_001241</name>
</gene>
<evidence type="ECO:0000313" key="2">
    <source>
        <dbReference type="EMBL" id="KAF4595628.1"/>
    </source>
</evidence>
<proteinExistence type="predicted"/>
<feature type="compositionally biased region" description="Basic and acidic residues" evidence="1">
    <location>
        <begin position="1"/>
        <end position="14"/>
    </location>
</feature>
<evidence type="ECO:0000256" key="1">
    <source>
        <dbReference type="SAM" id="MobiDB-lite"/>
    </source>
</evidence>
<protein>
    <submittedName>
        <fullName evidence="2">Uncharacterized protein</fullName>
    </submittedName>
</protein>
<evidence type="ECO:0000313" key="3">
    <source>
        <dbReference type="Proteomes" id="UP000562929"/>
    </source>
</evidence>
<dbReference type="AlphaFoldDB" id="A0A8H4QDY9"/>
<accession>A0A8H4QDY9</accession>
<dbReference type="Proteomes" id="UP000562929">
    <property type="component" value="Unassembled WGS sequence"/>
</dbReference>
<dbReference type="EMBL" id="JAACLJ010000001">
    <property type="protein sequence ID" value="KAF4595628.1"/>
    <property type="molecule type" value="Genomic_DNA"/>
</dbReference>
<reference evidence="2 3" key="1">
    <citation type="journal article" date="2020" name="G3 (Bethesda)">
        <title>Genetic Underpinnings of Host Manipulation by Ophiocordyceps as Revealed by Comparative Transcriptomics.</title>
        <authorList>
            <person name="Will I."/>
            <person name="Das B."/>
            <person name="Trinh T."/>
            <person name="Brachmann A."/>
            <person name="Ohm R.A."/>
            <person name="de Bekker C."/>
        </authorList>
    </citation>
    <scope>NUCLEOTIDE SEQUENCE [LARGE SCALE GENOMIC DNA]</scope>
    <source>
        <strain evidence="2 3">EC05</strain>
    </source>
</reference>
<feature type="region of interest" description="Disordered" evidence="1">
    <location>
        <begin position="1"/>
        <end position="35"/>
    </location>
</feature>
<organism evidence="2 3">
    <name type="scientific">Ophiocordyceps camponoti-floridani</name>
    <dbReference type="NCBI Taxonomy" id="2030778"/>
    <lineage>
        <taxon>Eukaryota</taxon>
        <taxon>Fungi</taxon>
        <taxon>Dikarya</taxon>
        <taxon>Ascomycota</taxon>
        <taxon>Pezizomycotina</taxon>
        <taxon>Sordariomycetes</taxon>
        <taxon>Hypocreomycetidae</taxon>
        <taxon>Hypocreales</taxon>
        <taxon>Ophiocordycipitaceae</taxon>
        <taxon>Ophiocordyceps</taxon>
    </lineage>
</organism>